<gene>
    <name evidence="1" type="ORF">A3F00_01160</name>
</gene>
<sequence length="125" mass="14883">MVMTENPVERIYNPEGNNFRNVADKVRNAKLHPDTAWNELQPLLANYVPEYPEKYKPYQELLKEIFEIRRAAYFYPERRENASKEIRNKLSTLRDQTQELLTAPVVCIRDLFDLEAPNKKPRGFR</sequence>
<evidence type="ECO:0000313" key="1">
    <source>
        <dbReference type="EMBL" id="OGE39083.1"/>
    </source>
</evidence>
<comment type="caution">
    <text evidence="1">The sequence shown here is derived from an EMBL/GenBank/DDBJ whole genome shotgun (WGS) entry which is preliminary data.</text>
</comment>
<organism evidence="1 2">
    <name type="scientific">Candidatus Daviesbacteria bacterium RIFCSPHIGHO2_12_FULL_37_11</name>
    <dbReference type="NCBI Taxonomy" id="1797777"/>
    <lineage>
        <taxon>Bacteria</taxon>
        <taxon>Candidatus Daviesiibacteriota</taxon>
    </lineage>
</organism>
<name>A0A1F5KDQ6_9BACT</name>
<reference evidence="1 2" key="1">
    <citation type="journal article" date="2016" name="Nat. Commun.">
        <title>Thousands of microbial genomes shed light on interconnected biogeochemical processes in an aquifer system.</title>
        <authorList>
            <person name="Anantharaman K."/>
            <person name="Brown C.T."/>
            <person name="Hug L.A."/>
            <person name="Sharon I."/>
            <person name="Castelle C.J."/>
            <person name="Probst A.J."/>
            <person name="Thomas B.C."/>
            <person name="Singh A."/>
            <person name="Wilkins M.J."/>
            <person name="Karaoz U."/>
            <person name="Brodie E.L."/>
            <person name="Williams K.H."/>
            <person name="Hubbard S.S."/>
            <person name="Banfield J.F."/>
        </authorList>
    </citation>
    <scope>NUCLEOTIDE SEQUENCE [LARGE SCALE GENOMIC DNA]</scope>
</reference>
<evidence type="ECO:0000313" key="2">
    <source>
        <dbReference type="Proteomes" id="UP000176527"/>
    </source>
</evidence>
<proteinExistence type="predicted"/>
<dbReference type="AlphaFoldDB" id="A0A1F5KDQ6"/>
<protein>
    <submittedName>
        <fullName evidence="1">Uncharacterized protein</fullName>
    </submittedName>
</protein>
<dbReference type="Proteomes" id="UP000176527">
    <property type="component" value="Unassembled WGS sequence"/>
</dbReference>
<accession>A0A1F5KDQ6</accession>
<dbReference type="EMBL" id="MFDE01000006">
    <property type="protein sequence ID" value="OGE39083.1"/>
    <property type="molecule type" value="Genomic_DNA"/>
</dbReference>